<accession>A0A1M5ZXV5</accession>
<dbReference type="PROSITE" id="PS51257">
    <property type="entry name" value="PROKAR_LIPOPROTEIN"/>
    <property type="match status" value="1"/>
</dbReference>
<dbReference type="STRING" id="1118202.SAMN05443429_10126"/>
<reference evidence="1 2" key="1">
    <citation type="submission" date="2016-11" db="EMBL/GenBank/DDBJ databases">
        <authorList>
            <person name="Jaros S."/>
            <person name="Januszkiewicz K."/>
            <person name="Wedrychowicz H."/>
        </authorList>
    </citation>
    <scope>NUCLEOTIDE SEQUENCE [LARGE SCALE GENOMIC DNA]</scope>
    <source>
        <strain evidence="1 2">DSM 25479</strain>
    </source>
</reference>
<proteinExistence type="predicted"/>
<keyword evidence="2" id="KW-1185">Reference proteome</keyword>
<dbReference type="RefSeq" id="WP_143153998.1">
    <property type="nucleotide sequence ID" value="NZ_FQYI01000001.1"/>
</dbReference>
<dbReference type="AlphaFoldDB" id="A0A1M5ZXV5"/>
<dbReference type="EMBL" id="FQYI01000001">
    <property type="protein sequence ID" value="SHI29008.1"/>
    <property type="molecule type" value="Genomic_DNA"/>
</dbReference>
<sequence>MKKVLSTVLLTMTVISCNDNEREVTTFETEVNNLNKPEILQGFINAKDQMKGLSLKTINSSTNKVVLDEQSIKRKYEENFALINKETGLKLKYDEGEFKAMLSSLEADYINKIL</sequence>
<dbReference type="Proteomes" id="UP000184335">
    <property type="component" value="Unassembled WGS sequence"/>
</dbReference>
<protein>
    <submittedName>
        <fullName evidence="1">Uncharacterized protein</fullName>
    </submittedName>
</protein>
<gene>
    <name evidence="1" type="ORF">SAMN05443429_10126</name>
</gene>
<name>A0A1M5ZXV5_9FLAO</name>
<organism evidence="1 2">
    <name type="scientific">Cruoricaptor ignavus</name>
    <dbReference type="NCBI Taxonomy" id="1118202"/>
    <lineage>
        <taxon>Bacteria</taxon>
        <taxon>Pseudomonadati</taxon>
        <taxon>Bacteroidota</taxon>
        <taxon>Flavobacteriia</taxon>
        <taxon>Flavobacteriales</taxon>
        <taxon>Weeksellaceae</taxon>
        <taxon>Cruoricaptor</taxon>
    </lineage>
</organism>
<evidence type="ECO:0000313" key="2">
    <source>
        <dbReference type="Proteomes" id="UP000184335"/>
    </source>
</evidence>
<evidence type="ECO:0000313" key="1">
    <source>
        <dbReference type="EMBL" id="SHI29008.1"/>
    </source>
</evidence>